<evidence type="ECO:0000313" key="3">
    <source>
        <dbReference type="Proteomes" id="UP001055167"/>
    </source>
</evidence>
<dbReference type="Proteomes" id="UP001055167">
    <property type="component" value="Unassembled WGS sequence"/>
</dbReference>
<accession>A0ABQ4QYA8</accession>
<sequence>MSTTQPKTTVPTDADLKGNPGIGTSRGATGPGGEPGELEGENTQEGDVANDTTPEGGIDPDQRGRTNR</sequence>
<reference evidence="2" key="2">
    <citation type="submission" date="2021-08" db="EMBL/GenBank/DDBJ databases">
        <authorList>
            <person name="Tani A."/>
            <person name="Ola A."/>
            <person name="Ogura Y."/>
            <person name="Katsura K."/>
            <person name="Hayashi T."/>
        </authorList>
    </citation>
    <scope>NUCLEOTIDE SEQUENCE</scope>
    <source>
        <strain evidence="2">KCTC 52305</strain>
    </source>
</reference>
<name>A0ABQ4QYA8_9HYPH</name>
<reference evidence="2" key="1">
    <citation type="journal article" date="2021" name="Front. Microbiol.">
        <title>Comprehensive Comparative Genomics and Phenotyping of Methylobacterium Species.</title>
        <authorList>
            <person name="Alessa O."/>
            <person name="Ogura Y."/>
            <person name="Fujitani Y."/>
            <person name="Takami H."/>
            <person name="Hayashi T."/>
            <person name="Sahin N."/>
            <person name="Tani A."/>
        </authorList>
    </citation>
    <scope>NUCLEOTIDE SEQUENCE</scope>
    <source>
        <strain evidence="2">KCTC 52305</strain>
    </source>
</reference>
<comment type="caution">
    <text evidence="2">The sequence shown here is derived from an EMBL/GenBank/DDBJ whole genome shotgun (WGS) entry which is preliminary data.</text>
</comment>
<dbReference type="EMBL" id="BPQH01000009">
    <property type="protein sequence ID" value="GJD50400.1"/>
    <property type="molecule type" value="Genomic_DNA"/>
</dbReference>
<gene>
    <name evidence="2" type="ORF">OPKNFCMD_3139</name>
</gene>
<protein>
    <recommendedName>
        <fullName evidence="4">Sugar ABC transporter ATP-binding protein</fullName>
    </recommendedName>
</protein>
<evidence type="ECO:0000256" key="1">
    <source>
        <dbReference type="SAM" id="MobiDB-lite"/>
    </source>
</evidence>
<feature type="compositionally biased region" description="Polar residues" evidence="1">
    <location>
        <begin position="1"/>
        <end position="11"/>
    </location>
</feature>
<feature type="region of interest" description="Disordered" evidence="1">
    <location>
        <begin position="1"/>
        <end position="68"/>
    </location>
</feature>
<evidence type="ECO:0008006" key="4">
    <source>
        <dbReference type="Google" id="ProtNLM"/>
    </source>
</evidence>
<proteinExistence type="predicted"/>
<keyword evidence="3" id="KW-1185">Reference proteome</keyword>
<organism evidence="2 3">
    <name type="scientific">Methylobacterium crusticola</name>
    <dbReference type="NCBI Taxonomy" id="1697972"/>
    <lineage>
        <taxon>Bacteria</taxon>
        <taxon>Pseudomonadati</taxon>
        <taxon>Pseudomonadota</taxon>
        <taxon>Alphaproteobacteria</taxon>
        <taxon>Hyphomicrobiales</taxon>
        <taxon>Methylobacteriaceae</taxon>
        <taxon>Methylobacterium</taxon>
    </lineage>
</organism>
<dbReference type="RefSeq" id="WP_128566292.1">
    <property type="nucleotide sequence ID" value="NZ_BPQH01000009.1"/>
</dbReference>
<evidence type="ECO:0000313" key="2">
    <source>
        <dbReference type="EMBL" id="GJD50400.1"/>
    </source>
</evidence>